<name>A0A7R9T2W8_9CHLO</name>
<accession>A0A7R9T2W8</accession>
<dbReference type="PANTHER" id="PTHR35482:SF1">
    <property type="entry name" value="CYTOCHROME C OXIDASE SUBUNIT"/>
    <property type="match status" value="1"/>
</dbReference>
<dbReference type="PANTHER" id="PTHR35482">
    <property type="entry name" value="CYTOCHROME C OXIDASE SUBUNIT"/>
    <property type="match status" value="1"/>
</dbReference>
<dbReference type="EMBL" id="HBDX01004333">
    <property type="protein sequence ID" value="CAD8223007.1"/>
    <property type="molecule type" value="Transcribed_RNA"/>
</dbReference>
<gene>
    <name evidence="2" type="ORF">OLUC0939_LOCUS3731</name>
</gene>
<proteinExistence type="predicted"/>
<feature type="region of interest" description="Disordered" evidence="1">
    <location>
        <begin position="1"/>
        <end position="25"/>
    </location>
</feature>
<sequence length="283" mass="31940">MEASTTDGTLAGETASDGATGATRKREVTVRILTRDRDYDPFDADEKAVGYDVEDAVYKPSVSTWGVFERPPDISKTYGGGRTIKREELEDEEAIAARRARVAKKLAKYREDQGMTLTNAEYAEVREVLERSGEAMKRGYMQDALDLLEPWALDRIGQKTEMGGRIIFNYAICLDNLQRRDEALKQYRRCIGNQYGNVSKQADRMIWGMTTASKKMKSDLFDYMDAAKLDAYDEYLIKMANEKFAGEIDEEEVKALNTQAMLTMVGLFGAPMLLFAYLTTSTH</sequence>
<organism evidence="2">
    <name type="scientific">Ostreococcus sp. 'lucimarinus'</name>
    <dbReference type="NCBI Taxonomy" id="242159"/>
    <lineage>
        <taxon>Eukaryota</taxon>
        <taxon>Viridiplantae</taxon>
        <taxon>Chlorophyta</taxon>
        <taxon>Mamiellophyceae</taxon>
        <taxon>Mamiellales</taxon>
        <taxon>Bathycoccaceae</taxon>
        <taxon>Ostreococcus</taxon>
    </lineage>
</organism>
<evidence type="ECO:0000256" key="1">
    <source>
        <dbReference type="SAM" id="MobiDB-lite"/>
    </source>
</evidence>
<evidence type="ECO:0000313" key="2">
    <source>
        <dbReference type="EMBL" id="CAD8223007.1"/>
    </source>
</evidence>
<dbReference type="AlphaFoldDB" id="A0A7R9T2W8"/>
<reference evidence="2" key="1">
    <citation type="submission" date="2021-01" db="EMBL/GenBank/DDBJ databases">
        <authorList>
            <person name="Corre E."/>
            <person name="Pelletier E."/>
            <person name="Niang G."/>
            <person name="Scheremetjew M."/>
            <person name="Finn R."/>
            <person name="Kale V."/>
            <person name="Holt S."/>
            <person name="Cochrane G."/>
            <person name="Meng A."/>
            <person name="Brown T."/>
            <person name="Cohen L."/>
        </authorList>
    </citation>
    <scope>NUCLEOTIDE SEQUENCE</scope>
    <source>
        <strain evidence="2">Clade-A-BCC118000</strain>
    </source>
</reference>
<protein>
    <submittedName>
        <fullName evidence="2">Uncharacterized protein</fullName>
    </submittedName>
</protein>